<feature type="transmembrane region" description="Helical" evidence="1">
    <location>
        <begin position="6"/>
        <end position="29"/>
    </location>
</feature>
<evidence type="ECO:0008006" key="4">
    <source>
        <dbReference type="Google" id="ProtNLM"/>
    </source>
</evidence>
<evidence type="ECO:0000313" key="3">
    <source>
        <dbReference type="Proteomes" id="UP001597526"/>
    </source>
</evidence>
<keyword evidence="1" id="KW-1133">Transmembrane helix</keyword>
<gene>
    <name evidence="2" type="ORF">ACFSQJ_04250</name>
</gene>
<protein>
    <recommendedName>
        <fullName evidence="4">DUF4760 domain-containing protein</fullName>
    </recommendedName>
</protein>
<sequence length="162" mass="18818">MEQTELITLAAALGAPLLVFIGGLISWFLKTRKEDLQAIEERALERRIETYNTILHPLITMFANKSNQKMREKAISEIGSVQYRKAGFNLITFGSDNMVNAYNSMMQAFYKGESENEPKETMRKFAIFLLSIRKDLYNKNTKLKEWDMLKFMITDIEKFIGE</sequence>
<dbReference type="Proteomes" id="UP001597526">
    <property type="component" value="Unassembled WGS sequence"/>
</dbReference>
<evidence type="ECO:0000256" key="1">
    <source>
        <dbReference type="SAM" id="Phobius"/>
    </source>
</evidence>
<reference evidence="3" key="1">
    <citation type="journal article" date="2019" name="Int. J. Syst. Evol. Microbiol.">
        <title>The Global Catalogue of Microorganisms (GCM) 10K type strain sequencing project: providing services to taxonomists for standard genome sequencing and annotation.</title>
        <authorList>
            <consortium name="The Broad Institute Genomics Platform"/>
            <consortium name="The Broad Institute Genome Sequencing Center for Infectious Disease"/>
            <person name="Wu L."/>
            <person name="Ma J."/>
        </authorList>
    </citation>
    <scope>NUCLEOTIDE SEQUENCE [LARGE SCALE GENOMIC DNA]</scope>
    <source>
        <strain evidence="3">KCTC 52368</strain>
    </source>
</reference>
<name>A0ABW5MUW4_9FLAO</name>
<keyword evidence="3" id="KW-1185">Reference proteome</keyword>
<evidence type="ECO:0000313" key="2">
    <source>
        <dbReference type="EMBL" id="MFD2586126.1"/>
    </source>
</evidence>
<keyword evidence="1" id="KW-0472">Membrane</keyword>
<comment type="caution">
    <text evidence="2">The sequence shown here is derived from an EMBL/GenBank/DDBJ whole genome shotgun (WGS) entry which is preliminary data.</text>
</comment>
<accession>A0ABW5MUW4</accession>
<keyword evidence="1" id="KW-0812">Transmembrane</keyword>
<organism evidence="2 3">
    <name type="scientific">Croceitalea marina</name>
    <dbReference type="NCBI Taxonomy" id="1775166"/>
    <lineage>
        <taxon>Bacteria</taxon>
        <taxon>Pseudomonadati</taxon>
        <taxon>Bacteroidota</taxon>
        <taxon>Flavobacteriia</taxon>
        <taxon>Flavobacteriales</taxon>
        <taxon>Flavobacteriaceae</taxon>
        <taxon>Croceitalea</taxon>
    </lineage>
</organism>
<proteinExistence type="predicted"/>
<dbReference type="RefSeq" id="WP_377765834.1">
    <property type="nucleotide sequence ID" value="NZ_JBHULB010000007.1"/>
</dbReference>
<dbReference type="EMBL" id="JBHULB010000007">
    <property type="protein sequence ID" value="MFD2586126.1"/>
    <property type="molecule type" value="Genomic_DNA"/>
</dbReference>